<dbReference type="EMBL" id="VSSQ01063999">
    <property type="protein sequence ID" value="MPN16979.1"/>
    <property type="molecule type" value="Genomic_DNA"/>
</dbReference>
<proteinExistence type="predicted"/>
<protein>
    <submittedName>
        <fullName evidence="1">Uncharacterized protein</fullName>
    </submittedName>
</protein>
<sequence length="65" mass="7901">METNKIDEGHIFDYEDIVFFIKWKVSDLKDQGYSDQDILEFDYCDDWYEYASVFIDKINKSNNNE</sequence>
<gene>
    <name evidence="1" type="ORF">SDC9_164328</name>
</gene>
<name>A0A645FU17_9ZZZZ</name>
<evidence type="ECO:0000313" key="1">
    <source>
        <dbReference type="EMBL" id="MPN16979.1"/>
    </source>
</evidence>
<accession>A0A645FU17</accession>
<reference evidence="1" key="1">
    <citation type="submission" date="2019-08" db="EMBL/GenBank/DDBJ databases">
        <authorList>
            <person name="Kucharzyk K."/>
            <person name="Murdoch R.W."/>
            <person name="Higgins S."/>
            <person name="Loffler F."/>
        </authorList>
    </citation>
    <scope>NUCLEOTIDE SEQUENCE</scope>
</reference>
<organism evidence="1">
    <name type="scientific">bioreactor metagenome</name>
    <dbReference type="NCBI Taxonomy" id="1076179"/>
    <lineage>
        <taxon>unclassified sequences</taxon>
        <taxon>metagenomes</taxon>
        <taxon>ecological metagenomes</taxon>
    </lineage>
</organism>
<dbReference type="AlphaFoldDB" id="A0A645FU17"/>
<comment type="caution">
    <text evidence="1">The sequence shown here is derived from an EMBL/GenBank/DDBJ whole genome shotgun (WGS) entry which is preliminary data.</text>
</comment>